<gene>
    <name evidence="1" type="ORF">LITE_LOCUS41432</name>
</gene>
<protein>
    <submittedName>
        <fullName evidence="1">Uncharacterized protein</fullName>
    </submittedName>
</protein>
<sequence length="168" mass="18894">MKRVHEVDIPLLLLLYHHPLRRRLHGNGAAGGKVAAAAMQQEVVVRPYVRSKSPRLRGDAEDGSADYGCEGLTISHVKSHLRRSSGVVAKRNAQLGLYNGQRDYHCSQRQLITWIMALMIMITSFPRGEEEQGDKAHHYVAQKACLGRRRRRMKKAQCCPVSGLVGWD</sequence>
<keyword evidence="2" id="KW-1185">Reference proteome</keyword>
<name>A0AAV0Q4Q8_9ROSI</name>
<dbReference type="AlphaFoldDB" id="A0AAV0Q4Q8"/>
<organism evidence="1 2">
    <name type="scientific">Linum tenue</name>
    <dbReference type="NCBI Taxonomy" id="586396"/>
    <lineage>
        <taxon>Eukaryota</taxon>
        <taxon>Viridiplantae</taxon>
        <taxon>Streptophyta</taxon>
        <taxon>Embryophyta</taxon>
        <taxon>Tracheophyta</taxon>
        <taxon>Spermatophyta</taxon>
        <taxon>Magnoliopsida</taxon>
        <taxon>eudicotyledons</taxon>
        <taxon>Gunneridae</taxon>
        <taxon>Pentapetalae</taxon>
        <taxon>rosids</taxon>
        <taxon>fabids</taxon>
        <taxon>Malpighiales</taxon>
        <taxon>Linaceae</taxon>
        <taxon>Linum</taxon>
    </lineage>
</organism>
<dbReference type="EMBL" id="CAMGYJ010000009">
    <property type="protein sequence ID" value="CAI0539856.1"/>
    <property type="molecule type" value="Genomic_DNA"/>
</dbReference>
<evidence type="ECO:0000313" key="2">
    <source>
        <dbReference type="Proteomes" id="UP001154282"/>
    </source>
</evidence>
<comment type="caution">
    <text evidence="1">The sequence shown here is derived from an EMBL/GenBank/DDBJ whole genome shotgun (WGS) entry which is preliminary data.</text>
</comment>
<reference evidence="1" key="1">
    <citation type="submission" date="2022-08" db="EMBL/GenBank/DDBJ databases">
        <authorList>
            <person name="Gutierrez-Valencia J."/>
        </authorList>
    </citation>
    <scope>NUCLEOTIDE SEQUENCE</scope>
</reference>
<dbReference type="Proteomes" id="UP001154282">
    <property type="component" value="Unassembled WGS sequence"/>
</dbReference>
<proteinExistence type="predicted"/>
<evidence type="ECO:0000313" key="1">
    <source>
        <dbReference type="EMBL" id="CAI0539856.1"/>
    </source>
</evidence>
<accession>A0AAV0Q4Q8</accession>